<dbReference type="Proteomes" id="UP001642360">
    <property type="component" value="Unassembled WGS sequence"/>
</dbReference>
<dbReference type="PIRSF" id="PIRSF017811">
    <property type="entry name" value="CDK_inhib_pln"/>
    <property type="match status" value="1"/>
</dbReference>
<organism evidence="7 8">
    <name type="scientific">Ilex paraguariensis</name>
    <name type="common">yerba mate</name>
    <dbReference type="NCBI Taxonomy" id="185542"/>
    <lineage>
        <taxon>Eukaryota</taxon>
        <taxon>Viridiplantae</taxon>
        <taxon>Streptophyta</taxon>
        <taxon>Embryophyta</taxon>
        <taxon>Tracheophyta</taxon>
        <taxon>Spermatophyta</taxon>
        <taxon>Magnoliopsida</taxon>
        <taxon>eudicotyledons</taxon>
        <taxon>Gunneridae</taxon>
        <taxon>Pentapetalae</taxon>
        <taxon>asterids</taxon>
        <taxon>campanulids</taxon>
        <taxon>Aquifoliales</taxon>
        <taxon>Aquifoliaceae</taxon>
        <taxon>Ilex</taxon>
    </lineage>
</organism>
<dbReference type="InterPro" id="IPR044898">
    <property type="entry name" value="CDI_dom_sf"/>
</dbReference>
<keyword evidence="4" id="KW-0131">Cell cycle</keyword>
<feature type="compositionally biased region" description="Polar residues" evidence="5">
    <location>
        <begin position="165"/>
        <end position="175"/>
    </location>
</feature>
<evidence type="ECO:0000256" key="2">
    <source>
        <dbReference type="ARBA" id="ARBA00010274"/>
    </source>
</evidence>
<name>A0ABC8TED2_9AQUA</name>
<dbReference type="GO" id="GO:0004860">
    <property type="term" value="F:protein kinase inhibitor activity"/>
    <property type="evidence" value="ECO:0007669"/>
    <property type="project" value="UniProtKB-KW"/>
</dbReference>
<protein>
    <recommendedName>
        <fullName evidence="6">Cyclin-dependent kinase inhibitor domain-containing protein</fullName>
    </recommendedName>
</protein>
<proteinExistence type="inferred from homology"/>
<comment type="subcellular location">
    <subcellularLocation>
        <location evidence="1">Nucleus</location>
        <location evidence="1">Nucleoplasm</location>
    </subcellularLocation>
</comment>
<keyword evidence="3" id="KW-0649">Protein kinase inhibitor</keyword>
<evidence type="ECO:0000256" key="1">
    <source>
        <dbReference type="ARBA" id="ARBA00004642"/>
    </source>
</evidence>
<dbReference type="EMBL" id="CAUOFW020004613">
    <property type="protein sequence ID" value="CAK9166482.1"/>
    <property type="molecule type" value="Genomic_DNA"/>
</dbReference>
<evidence type="ECO:0000313" key="8">
    <source>
        <dbReference type="Proteomes" id="UP001642360"/>
    </source>
</evidence>
<feature type="domain" description="Cyclin-dependent kinase inhibitor" evidence="6">
    <location>
        <begin position="184"/>
        <end position="229"/>
    </location>
</feature>
<evidence type="ECO:0000256" key="4">
    <source>
        <dbReference type="ARBA" id="ARBA00023306"/>
    </source>
</evidence>
<dbReference type="Pfam" id="PF02234">
    <property type="entry name" value="CDI"/>
    <property type="match status" value="1"/>
</dbReference>
<gene>
    <name evidence="7" type="ORF">ILEXP_LOCUS35702</name>
</gene>
<dbReference type="InterPro" id="IPR044275">
    <property type="entry name" value="KRP"/>
</dbReference>
<feature type="compositionally biased region" description="Polar residues" evidence="5">
    <location>
        <begin position="75"/>
        <end position="113"/>
    </location>
</feature>
<feature type="region of interest" description="Disordered" evidence="5">
    <location>
        <begin position="130"/>
        <end position="179"/>
    </location>
</feature>
<evidence type="ECO:0000256" key="3">
    <source>
        <dbReference type="ARBA" id="ARBA00023013"/>
    </source>
</evidence>
<evidence type="ECO:0000259" key="6">
    <source>
        <dbReference type="Pfam" id="PF02234"/>
    </source>
</evidence>
<sequence length="231" mass="25486">MGKYVRKCKAIGEIAVMEVAQVGVRITRARAALAMAAAATSSSGTAKRRKASSGKLEFSASFAQLRRRRRVLVTPENSASPATSGNSRRQTTSNVRSASPTSDHILTSCCSSNGSGELTNERVKFVDLEEESAEIEMSTYESDSRGRERREATPASELQVESGELESTATPSEANSLRRLTVEKMPSESELEEFFAAAEKDIQKRFTEKYNYDIVKDAPLEGRYEWVQLKQ</sequence>
<evidence type="ECO:0000256" key="5">
    <source>
        <dbReference type="SAM" id="MobiDB-lite"/>
    </source>
</evidence>
<feature type="region of interest" description="Disordered" evidence="5">
    <location>
        <begin position="69"/>
        <end position="113"/>
    </location>
</feature>
<evidence type="ECO:0000313" key="7">
    <source>
        <dbReference type="EMBL" id="CAK9166482.1"/>
    </source>
</evidence>
<comment type="similarity">
    <text evidence="2">Belongs to the CDI family. ICK/KRP subfamily.</text>
</comment>
<dbReference type="Gene3D" id="4.10.365.10">
    <property type="entry name" value="p27"/>
    <property type="match status" value="1"/>
</dbReference>
<comment type="caution">
    <text evidence="7">The sequence shown here is derived from an EMBL/GenBank/DDBJ whole genome shotgun (WGS) entry which is preliminary data.</text>
</comment>
<dbReference type="InterPro" id="IPR003175">
    <property type="entry name" value="CDI_dom"/>
</dbReference>
<accession>A0ABC8TED2</accession>
<keyword evidence="8" id="KW-1185">Reference proteome</keyword>
<dbReference type="PANTHER" id="PTHR46776">
    <property type="entry name" value="CYCLIN-DEPENDENT KINASE INHIBITOR 4-RELATED"/>
    <property type="match status" value="1"/>
</dbReference>
<feature type="compositionally biased region" description="Basic and acidic residues" evidence="5">
    <location>
        <begin position="142"/>
        <end position="152"/>
    </location>
</feature>
<dbReference type="GO" id="GO:0005654">
    <property type="term" value="C:nucleoplasm"/>
    <property type="evidence" value="ECO:0007669"/>
    <property type="project" value="UniProtKB-SubCell"/>
</dbReference>
<dbReference type="AlphaFoldDB" id="A0ABC8TED2"/>
<reference evidence="7 8" key="1">
    <citation type="submission" date="2024-02" db="EMBL/GenBank/DDBJ databases">
        <authorList>
            <person name="Vignale AGUSTIN F."/>
            <person name="Sosa J E."/>
            <person name="Modenutti C."/>
        </authorList>
    </citation>
    <scope>NUCLEOTIDE SEQUENCE [LARGE SCALE GENOMIC DNA]</scope>
</reference>